<dbReference type="EMBL" id="QBKP01000002">
    <property type="protein sequence ID" value="PTX52630.1"/>
    <property type="molecule type" value="Genomic_DNA"/>
</dbReference>
<dbReference type="OrthoDB" id="7869539at2"/>
<protein>
    <submittedName>
        <fullName evidence="1">Uncharacterized protein</fullName>
    </submittedName>
</protein>
<dbReference type="AlphaFoldDB" id="A0A2T6B972"/>
<evidence type="ECO:0000313" key="1">
    <source>
        <dbReference type="EMBL" id="PTX52630.1"/>
    </source>
</evidence>
<dbReference type="RefSeq" id="WP_108128039.1">
    <property type="nucleotide sequence ID" value="NZ_QBKP01000002.1"/>
</dbReference>
<accession>A0A2T6B972</accession>
<dbReference type="Proteomes" id="UP000244224">
    <property type="component" value="Unassembled WGS sequence"/>
</dbReference>
<evidence type="ECO:0000313" key="2">
    <source>
        <dbReference type="Proteomes" id="UP000244224"/>
    </source>
</evidence>
<keyword evidence="2" id="KW-1185">Reference proteome</keyword>
<comment type="caution">
    <text evidence="1">The sequence shown here is derived from an EMBL/GenBank/DDBJ whole genome shotgun (WGS) entry which is preliminary data.</text>
</comment>
<organism evidence="1 2">
    <name type="scientific">Gemmobacter caeni</name>
    <dbReference type="NCBI Taxonomy" id="589035"/>
    <lineage>
        <taxon>Bacteria</taxon>
        <taxon>Pseudomonadati</taxon>
        <taxon>Pseudomonadota</taxon>
        <taxon>Alphaproteobacteria</taxon>
        <taxon>Rhodobacterales</taxon>
        <taxon>Paracoccaceae</taxon>
        <taxon>Gemmobacter</taxon>
    </lineage>
</organism>
<gene>
    <name evidence="1" type="ORF">C8N34_102426</name>
</gene>
<sequence>MGLKIEHMDETSLKGTLDGMLPVRGTIEGDKVKIAIAGFLHELSCDLVTGAAALRHAVYSAIAQYRNAQRFPAA</sequence>
<name>A0A2T6B972_9RHOB</name>
<proteinExistence type="predicted"/>
<reference evidence="1 2" key="1">
    <citation type="submission" date="2018-04" db="EMBL/GenBank/DDBJ databases">
        <title>Genomic Encyclopedia of Archaeal and Bacterial Type Strains, Phase II (KMG-II): from individual species to whole genera.</title>
        <authorList>
            <person name="Goeker M."/>
        </authorList>
    </citation>
    <scope>NUCLEOTIDE SEQUENCE [LARGE SCALE GENOMIC DNA]</scope>
    <source>
        <strain evidence="1 2">DSM 21823</strain>
    </source>
</reference>